<dbReference type="InterPro" id="IPR016187">
    <property type="entry name" value="CTDL_fold"/>
</dbReference>
<dbReference type="InterPro" id="IPR050111">
    <property type="entry name" value="C-type_lectin/snaclec_domain"/>
</dbReference>
<dbReference type="CDD" id="cd00037">
    <property type="entry name" value="CLECT"/>
    <property type="match status" value="1"/>
</dbReference>
<feature type="domain" description="C-type lectin" evidence="2">
    <location>
        <begin position="55"/>
        <end position="167"/>
    </location>
</feature>
<dbReference type="RefSeq" id="XP_030377087.1">
    <property type="nucleotide sequence ID" value="XM_030521227.1"/>
</dbReference>
<dbReference type="SMART" id="SM00034">
    <property type="entry name" value="CLECT"/>
    <property type="match status" value="1"/>
</dbReference>
<evidence type="ECO:0000259" key="2">
    <source>
        <dbReference type="PROSITE" id="PS50041"/>
    </source>
</evidence>
<dbReference type="PANTHER" id="PTHR22803">
    <property type="entry name" value="MANNOSE, PHOSPHOLIPASE, LECTIN RECEPTOR RELATED"/>
    <property type="match status" value="1"/>
</dbReference>
<evidence type="ECO:0000256" key="1">
    <source>
        <dbReference type="SAM" id="SignalP"/>
    </source>
</evidence>
<feature type="chain" id="PRO_5027098265" evidence="1">
    <location>
        <begin position="24"/>
        <end position="179"/>
    </location>
</feature>
<gene>
    <name evidence="4" type="primary">LOC115625981</name>
</gene>
<dbReference type="Gene3D" id="3.10.100.10">
    <property type="entry name" value="Mannose-Binding Protein A, subunit A"/>
    <property type="match status" value="1"/>
</dbReference>
<dbReference type="InterPro" id="IPR016186">
    <property type="entry name" value="C-type_lectin-like/link_sf"/>
</dbReference>
<keyword evidence="3" id="KW-1185">Reference proteome</keyword>
<keyword evidence="1" id="KW-0732">Signal</keyword>
<dbReference type="InterPro" id="IPR001304">
    <property type="entry name" value="C-type_lectin-like"/>
</dbReference>
<dbReference type="GeneID" id="115625981"/>
<dbReference type="OrthoDB" id="6340082at2759"/>
<protein>
    <submittedName>
        <fullName evidence="4">C-type lectin 37Db-like</fullName>
    </submittedName>
</protein>
<feature type="signal peptide" evidence="1">
    <location>
        <begin position="1"/>
        <end position="23"/>
    </location>
</feature>
<dbReference type="Proteomes" id="UP000504634">
    <property type="component" value="Unplaced"/>
</dbReference>
<dbReference type="PROSITE" id="PS50041">
    <property type="entry name" value="C_TYPE_LECTIN_2"/>
    <property type="match status" value="1"/>
</dbReference>
<dbReference type="AlphaFoldDB" id="A0A6J2TQ54"/>
<reference evidence="4" key="1">
    <citation type="submission" date="2025-08" db="UniProtKB">
        <authorList>
            <consortium name="RefSeq"/>
        </authorList>
    </citation>
    <scope>IDENTIFICATION</scope>
    <source>
        <strain evidence="4">11010-0011.00</strain>
        <tissue evidence="4">Whole body</tissue>
    </source>
</reference>
<organism evidence="3 4">
    <name type="scientific">Drosophila lebanonensis</name>
    <name type="common">Fruit fly</name>
    <name type="synonym">Scaptodrosophila lebanonensis</name>
    <dbReference type="NCBI Taxonomy" id="7225"/>
    <lineage>
        <taxon>Eukaryota</taxon>
        <taxon>Metazoa</taxon>
        <taxon>Ecdysozoa</taxon>
        <taxon>Arthropoda</taxon>
        <taxon>Hexapoda</taxon>
        <taxon>Insecta</taxon>
        <taxon>Pterygota</taxon>
        <taxon>Neoptera</taxon>
        <taxon>Endopterygota</taxon>
        <taxon>Diptera</taxon>
        <taxon>Brachycera</taxon>
        <taxon>Muscomorpha</taxon>
        <taxon>Ephydroidea</taxon>
        <taxon>Drosophilidae</taxon>
        <taxon>Scaptodrosophila</taxon>
    </lineage>
</organism>
<evidence type="ECO:0000313" key="3">
    <source>
        <dbReference type="Proteomes" id="UP000504634"/>
    </source>
</evidence>
<name>A0A6J2TQ54_DROLE</name>
<dbReference type="Pfam" id="PF00059">
    <property type="entry name" value="Lectin_C"/>
    <property type="match status" value="1"/>
</dbReference>
<proteinExistence type="predicted"/>
<sequence length="179" mass="20493">MYLYYYSITILVLCSTLSHLSAANVIPKTQVHVRDGIPNGIPVDIAPFKKIGDKYYFIEEGVALNWFEADHKCHQLGGHLLHLESEAELKAIEQHMTGRHYYWTDITDLGQSGNYVSTTTGLKATFLKWLPNEPNNYGGNEHCIHLWDTNHSMNDYNCKQPLHFICEKNSPRTVSVVVW</sequence>
<evidence type="ECO:0000313" key="4">
    <source>
        <dbReference type="RefSeq" id="XP_030377087.1"/>
    </source>
</evidence>
<accession>A0A6J2TQ54</accession>
<dbReference type="SUPFAM" id="SSF56436">
    <property type="entry name" value="C-type lectin-like"/>
    <property type="match status" value="1"/>
</dbReference>